<dbReference type="GO" id="GO:0016491">
    <property type="term" value="F:oxidoreductase activity"/>
    <property type="evidence" value="ECO:0007669"/>
    <property type="project" value="UniProtKB-KW"/>
</dbReference>
<evidence type="ECO:0000313" key="8">
    <source>
        <dbReference type="Proteomes" id="UP000095751"/>
    </source>
</evidence>
<name>A0A1E7FXT4_9STRA</name>
<dbReference type="GO" id="GO:0046872">
    <property type="term" value="F:metal ion binding"/>
    <property type="evidence" value="ECO:0007669"/>
    <property type="project" value="UniProtKB-KW"/>
</dbReference>
<accession>A0A1E7FXT4</accession>
<dbReference type="Gene3D" id="2.60.120.330">
    <property type="entry name" value="B-lactam Antibiotic, Isopenicillin N Synthase, Chain"/>
    <property type="match status" value="1"/>
</dbReference>
<evidence type="ECO:0000256" key="1">
    <source>
        <dbReference type="ARBA" id="ARBA00008056"/>
    </source>
</evidence>
<dbReference type="EMBL" id="KV784353">
    <property type="protein sequence ID" value="OEU22944.1"/>
    <property type="molecule type" value="Genomic_DNA"/>
</dbReference>
<dbReference type="InterPro" id="IPR005123">
    <property type="entry name" value="Oxoglu/Fe-dep_dioxygenase_dom"/>
</dbReference>
<evidence type="ECO:0000256" key="4">
    <source>
        <dbReference type="ARBA" id="ARBA00023004"/>
    </source>
</evidence>
<dbReference type="SUPFAM" id="SSF51197">
    <property type="entry name" value="Clavaminate synthase-like"/>
    <property type="match status" value="1"/>
</dbReference>
<dbReference type="PANTHER" id="PTHR10209:SF881">
    <property type="entry name" value="FI07970P-RELATED"/>
    <property type="match status" value="1"/>
</dbReference>
<dbReference type="KEGG" id="fcy:FRACYDRAFT_233106"/>
<dbReference type="InParanoid" id="A0A1E7FXT4"/>
<keyword evidence="8" id="KW-1185">Reference proteome</keyword>
<dbReference type="AlphaFoldDB" id="A0A1E7FXT4"/>
<evidence type="ECO:0000313" key="7">
    <source>
        <dbReference type="EMBL" id="OEU22944.1"/>
    </source>
</evidence>
<dbReference type="Pfam" id="PF03171">
    <property type="entry name" value="2OG-FeII_Oxy"/>
    <property type="match status" value="1"/>
</dbReference>
<evidence type="ECO:0000256" key="5">
    <source>
        <dbReference type="RuleBase" id="RU003682"/>
    </source>
</evidence>
<dbReference type="InterPro" id="IPR026992">
    <property type="entry name" value="DIOX_N"/>
</dbReference>
<keyword evidence="3 5" id="KW-0560">Oxidoreductase</keyword>
<keyword evidence="2 5" id="KW-0479">Metal-binding</keyword>
<sequence>MSLLYPSCKIPSVDLKPFFEENGCVIGDEPTKDQLLVAETINKICHEHGFIHIRNFGLTKKMGDTLFNAAKELFDSPNKESDYTKWSSHTNTGYSSYRSESLNKNRPPELKEAFNIKFPPTAHITNPSLPHTPLSFQNIVDEYTRIMKVAAIRYGMACALALDLPIDFFTKTLNTFDSVTSRFLHYPPCDFHNITQTATTTNNNDKELPPIRVSEHTDFGCYTFLLLRGNQGPMGLQVKPGQRGGEIGGIAGEHDDEEEEEPFGAIINTGAMMARMTNDYWKATPHRVIVPSAELASKHRYSIAFFVDPDSHELIEVDEKYADWNNNYAAADNDDNDEKKTTSSLSYEPITSKDFILKKLKEMEEGGKKA</sequence>
<dbReference type="PROSITE" id="PS51471">
    <property type="entry name" value="FE2OG_OXY"/>
    <property type="match status" value="1"/>
</dbReference>
<evidence type="ECO:0000259" key="6">
    <source>
        <dbReference type="PROSITE" id="PS51471"/>
    </source>
</evidence>
<feature type="domain" description="Fe2OG dioxygenase" evidence="6">
    <location>
        <begin position="175"/>
        <end position="309"/>
    </location>
</feature>
<dbReference type="InterPro" id="IPR027443">
    <property type="entry name" value="IPNS-like_sf"/>
</dbReference>
<keyword evidence="4 5" id="KW-0408">Iron</keyword>
<dbReference type="OrthoDB" id="288590at2759"/>
<dbReference type="Proteomes" id="UP000095751">
    <property type="component" value="Unassembled WGS sequence"/>
</dbReference>
<proteinExistence type="inferred from homology"/>
<evidence type="ECO:0000256" key="2">
    <source>
        <dbReference type="ARBA" id="ARBA00022723"/>
    </source>
</evidence>
<protein>
    <submittedName>
        <fullName evidence="7">Clavaminate synthase-like protein</fullName>
    </submittedName>
</protein>
<dbReference type="PRINTS" id="PR00682">
    <property type="entry name" value="IPNSYNTHASE"/>
</dbReference>
<dbReference type="InterPro" id="IPR044861">
    <property type="entry name" value="IPNS-like_FE2OG_OXY"/>
</dbReference>
<dbReference type="Pfam" id="PF14226">
    <property type="entry name" value="DIOX_N"/>
    <property type="match status" value="1"/>
</dbReference>
<organism evidence="7 8">
    <name type="scientific">Fragilariopsis cylindrus CCMP1102</name>
    <dbReference type="NCBI Taxonomy" id="635003"/>
    <lineage>
        <taxon>Eukaryota</taxon>
        <taxon>Sar</taxon>
        <taxon>Stramenopiles</taxon>
        <taxon>Ochrophyta</taxon>
        <taxon>Bacillariophyta</taxon>
        <taxon>Bacillariophyceae</taxon>
        <taxon>Bacillariophycidae</taxon>
        <taxon>Bacillariales</taxon>
        <taxon>Bacillariaceae</taxon>
        <taxon>Fragilariopsis</taxon>
    </lineage>
</organism>
<gene>
    <name evidence="7" type="ORF">FRACYDRAFT_233106</name>
</gene>
<reference evidence="7 8" key="1">
    <citation type="submission" date="2016-09" db="EMBL/GenBank/DDBJ databases">
        <title>Extensive genetic diversity and differential bi-allelic expression allows diatom success in the polar Southern Ocean.</title>
        <authorList>
            <consortium name="DOE Joint Genome Institute"/>
            <person name="Mock T."/>
            <person name="Otillar R.P."/>
            <person name="Strauss J."/>
            <person name="Dupont C."/>
            <person name="Frickenhaus S."/>
            <person name="Maumus F."/>
            <person name="Mcmullan M."/>
            <person name="Sanges R."/>
            <person name="Schmutz J."/>
            <person name="Toseland A."/>
            <person name="Valas R."/>
            <person name="Veluchamy A."/>
            <person name="Ward B.J."/>
            <person name="Allen A."/>
            <person name="Barry K."/>
            <person name="Falciatore A."/>
            <person name="Ferrante M."/>
            <person name="Fortunato A.E."/>
            <person name="Gloeckner G."/>
            <person name="Gruber A."/>
            <person name="Hipkin R."/>
            <person name="Janech M."/>
            <person name="Kroth P."/>
            <person name="Leese F."/>
            <person name="Lindquist E."/>
            <person name="Lyon B.R."/>
            <person name="Martin J."/>
            <person name="Mayer C."/>
            <person name="Parker M."/>
            <person name="Quesneville H."/>
            <person name="Raymond J."/>
            <person name="Uhlig C."/>
            <person name="Valentin K.U."/>
            <person name="Worden A.Z."/>
            <person name="Armbrust E.V."/>
            <person name="Bowler C."/>
            <person name="Green B."/>
            <person name="Moulton V."/>
            <person name="Van Oosterhout C."/>
            <person name="Grigoriev I."/>
        </authorList>
    </citation>
    <scope>NUCLEOTIDE SEQUENCE [LARGE SCALE GENOMIC DNA]</scope>
    <source>
        <strain evidence="7 8">CCMP1102</strain>
    </source>
</reference>
<evidence type="ECO:0000256" key="3">
    <source>
        <dbReference type="ARBA" id="ARBA00023002"/>
    </source>
</evidence>
<dbReference type="PANTHER" id="PTHR10209">
    <property type="entry name" value="OXIDOREDUCTASE, 2OG-FE II OXYGENASE FAMILY PROTEIN"/>
    <property type="match status" value="1"/>
</dbReference>
<comment type="similarity">
    <text evidence="1 5">Belongs to the iron/ascorbate-dependent oxidoreductase family.</text>
</comment>